<evidence type="ECO:0000256" key="2">
    <source>
        <dbReference type="ARBA" id="ARBA00015189"/>
    </source>
</evidence>
<evidence type="ECO:0000256" key="1">
    <source>
        <dbReference type="ARBA" id="ARBA00006938"/>
    </source>
</evidence>
<dbReference type="InterPro" id="IPR000504">
    <property type="entry name" value="RRM_dom"/>
</dbReference>
<keyword evidence="5 8" id="KW-0694">RNA-binding</keyword>
<dbReference type="CDD" id="cd12442">
    <property type="entry name" value="RRM_RBM48"/>
    <property type="match status" value="1"/>
</dbReference>
<keyword evidence="3" id="KW-0507">mRNA processing</keyword>
<name>A0A3M7QPC7_BRAPC</name>
<dbReference type="AlphaFoldDB" id="A0A3M7QPC7"/>
<protein>
    <recommendedName>
        <fullName evidence="2">RNA-binding protein 48</fullName>
    </recommendedName>
</protein>
<comment type="similarity">
    <text evidence="1">Belongs to the RBM48 family.</text>
</comment>
<evidence type="ECO:0000313" key="10">
    <source>
        <dbReference type="EMBL" id="RNA12924.1"/>
    </source>
</evidence>
<evidence type="ECO:0000256" key="7">
    <source>
        <dbReference type="ARBA" id="ARBA00035004"/>
    </source>
</evidence>
<dbReference type="Gene3D" id="3.30.70.330">
    <property type="match status" value="1"/>
</dbReference>
<organism evidence="10 11">
    <name type="scientific">Brachionus plicatilis</name>
    <name type="common">Marine rotifer</name>
    <name type="synonym">Brachionus muelleri</name>
    <dbReference type="NCBI Taxonomy" id="10195"/>
    <lineage>
        <taxon>Eukaryota</taxon>
        <taxon>Metazoa</taxon>
        <taxon>Spiralia</taxon>
        <taxon>Gnathifera</taxon>
        <taxon>Rotifera</taxon>
        <taxon>Eurotatoria</taxon>
        <taxon>Monogononta</taxon>
        <taxon>Pseudotrocha</taxon>
        <taxon>Ploima</taxon>
        <taxon>Brachionidae</taxon>
        <taxon>Brachionus</taxon>
    </lineage>
</organism>
<keyword evidence="4" id="KW-0747">Spliceosome</keyword>
<dbReference type="GO" id="GO:0003723">
    <property type="term" value="F:RNA binding"/>
    <property type="evidence" value="ECO:0007669"/>
    <property type="project" value="UniProtKB-UniRule"/>
</dbReference>
<evidence type="ECO:0000256" key="5">
    <source>
        <dbReference type="ARBA" id="ARBA00022884"/>
    </source>
</evidence>
<dbReference type="InterPro" id="IPR039599">
    <property type="entry name" value="RBM48"/>
</dbReference>
<dbReference type="Pfam" id="PF00076">
    <property type="entry name" value="RRM_1"/>
    <property type="match status" value="1"/>
</dbReference>
<dbReference type="EMBL" id="REGN01005561">
    <property type="protein sequence ID" value="RNA12924.1"/>
    <property type="molecule type" value="Genomic_DNA"/>
</dbReference>
<dbReference type="InterPro" id="IPR034264">
    <property type="entry name" value="RBM48_RRM"/>
</dbReference>
<dbReference type="PROSITE" id="PS50102">
    <property type="entry name" value="RRM"/>
    <property type="match status" value="1"/>
</dbReference>
<feature type="domain" description="RRM" evidence="9">
    <location>
        <begin position="38"/>
        <end position="116"/>
    </location>
</feature>
<dbReference type="FunFam" id="3.30.70.330:FF:000424">
    <property type="entry name" value="RNA-binding protein 48 isoform X4"/>
    <property type="match status" value="1"/>
</dbReference>
<evidence type="ECO:0000313" key="11">
    <source>
        <dbReference type="Proteomes" id="UP000276133"/>
    </source>
</evidence>
<dbReference type="GO" id="GO:0008380">
    <property type="term" value="P:RNA splicing"/>
    <property type="evidence" value="ECO:0007669"/>
    <property type="project" value="UniProtKB-KW"/>
</dbReference>
<evidence type="ECO:0000256" key="6">
    <source>
        <dbReference type="ARBA" id="ARBA00023187"/>
    </source>
</evidence>
<comment type="caution">
    <text evidence="10">The sequence shown here is derived from an EMBL/GenBank/DDBJ whole genome shotgun (WGS) entry which is preliminary data.</text>
</comment>
<evidence type="ECO:0000256" key="4">
    <source>
        <dbReference type="ARBA" id="ARBA00022728"/>
    </source>
</evidence>
<dbReference type="OrthoDB" id="78358at2759"/>
<dbReference type="InterPro" id="IPR035979">
    <property type="entry name" value="RBD_domain_sf"/>
</dbReference>
<comment type="function">
    <text evidence="7">As a component of the minor spliceosome, involved in the splicing of U12-type introns in pre-mRNAs.</text>
</comment>
<dbReference type="GO" id="GO:0005681">
    <property type="term" value="C:spliceosomal complex"/>
    <property type="evidence" value="ECO:0007669"/>
    <property type="project" value="UniProtKB-KW"/>
</dbReference>
<accession>A0A3M7QPC7</accession>
<evidence type="ECO:0000259" key="9">
    <source>
        <dbReference type="PROSITE" id="PS50102"/>
    </source>
</evidence>
<dbReference type="InterPro" id="IPR012677">
    <property type="entry name" value="Nucleotide-bd_a/b_plait_sf"/>
</dbReference>
<dbReference type="STRING" id="10195.A0A3M7QPC7"/>
<sequence length="231" mass="26835">MEVLPHHVKPDVCLTRPKYRDGKTPKAVKVYTCAQESKYLLVVNVPSIGVHNELVKLFSIYGTVDEQKILDEYPCEKFCETILVKFAKIENARTAKIKLDNYNFYGGSLHVCYAPEFETIQDTREKINERKYIVQAKCKKYESIKFGTPQYELELKNQSKKKSKKKLKKTPVYTQSEIGPQLPPGWTRPSITGNMSYDQSVKEIRNKMQKTIPQQPMVNIFPKKRKKILQI</sequence>
<gene>
    <name evidence="10" type="ORF">BpHYR1_042617</name>
</gene>
<keyword evidence="11" id="KW-1185">Reference proteome</keyword>
<keyword evidence="6" id="KW-0508">mRNA splicing</keyword>
<dbReference type="GO" id="GO:0005654">
    <property type="term" value="C:nucleoplasm"/>
    <property type="evidence" value="ECO:0007669"/>
    <property type="project" value="TreeGrafter"/>
</dbReference>
<dbReference type="PANTHER" id="PTHR20957:SF0">
    <property type="entry name" value="RNA-BINDING PROTEIN 48"/>
    <property type="match status" value="1"/>
</dbReference>
<evidence type="ECO:0000256" key="3">
    <source>
        <dbReference type="ARBA" id="ARBA00022664"/>
    </source>
</evidence>
<proteinExistence type="inferred from homology"/>
<dbReference type="Proteomes" id="UP000276133">
    <property type="component" value="Unassembled WGS sequence"/>
</dbReference>
<dbReference type="GO" id="GO:0006397">
    <property type="term" value="P:mRNA processing"/>
    <property type="evidence" value="ECO:0007669"/>
    <property type="project" value="UniProtKB-KW"/>
</dbReference>
<dbReference type="PANTHER" id="PTHR20957">
    <property type="entry name" value="RNA-BINDING PROTEIN 48"/>
    <property type="match status" value="1"/>
</dbReference>
<dbReference type="SUPFAM" id="SSF54928">
    <property type="entry name" value="RNA-binding domain, RBD"/>
    <property type="match status" value="1"/>
</dbReference>
<reference evidence="10 11" key="1">
    <citation type="journal article" date="2018" name="Sci. Rep.">
        <title>Genomic signatures of local adaptation to the degree of environmental predictability in rotifers.</title>
        <authorList>
            <person name="Franch-Gras L."/>
            <person name="Hahn C."/>
            <person name="Garcia-Roger E.M."/>
            <person name="Carmona M.J."/>
            <person name="Serra M."/>
            <person name="Gomez A."/>
        </authorList>
    </citation>
    <scope>NUCLEOTIDE SEQUENCE [LARGE SCALE GENOMIC DNA]</scope>
    <source>
        <strain evidence="10">HYR1</strain>
    </source>
</reference>
<evidence type="ECO:0000256" key="8">
    <source>
        <dbReference type="PROSITE-ProRule" id="PRU00176"/>
    </source>
</evidence>